<dbReference type="GO" id="GO:0002099">
    <property type="term" value="P:tRNA wobble guanine modification"/>
    <property type="evidence" value="ECO:0007669"/>
    <property type="project" value="TreeGrafter"/>
</dbReference>
<dbReference type="EMBL" id="LBOZ01000001">
    <property type="protein sequence ID" value="KKP48229.1"/>
    <property type="molecule type" value="Genomic_DNA"/>
</dbReference>
<dbReference type="GO" id="GO:0005737">
    <property type="term" value="C:cytoplasm"/>
    <property type="evidence" value="ECO:0007669"/>
    <property type="project" value="TreeGrafter"/>
</dbReference>
<evidence type="ECO:0000256" key="1">
    <source>
        <dbReference type="ARBA" id="ARBA00022694"/>
    </source>
</evidence>
<dbReference type="InterPro" id="IPR036511">
    <property type="entry name" value="TGT-like_sf"/>
</dbReference>
<evidence type="ECO:0000313" key="3">
    <source>
        <dbReference type="EMBL" id="KKP48229.1"/>
    </source>
</evidence>
<dbReference type="SUPFAM" id="SSF51713">
    <property type="entry name" value="tRNA-guanine transglycosylase"/>
    <property type="match status" value="1"/>
</dbReference>
<keyword evidence="1" id="KW-0819">tRNA processing</keyword>
<dbReference type="Proteomes" id="UP000033995">
    <property type="component" value="Unassembled WGS sequence"/>
</dbReference>
<evidence type="ECO:0000259" key="2">
    <source>
        <dbReference type="Pfam" id="PF01702"/>
    </source>
</evidence>
<dbReference type="PANTHER" id="PTHR46499">
    <property type="entry name" value="QUEUINE TRNA-RIBOSYLTRANSFERASE"/>
    <property type="match status" value="1"/>
</dbReference>
<sequence>MKLSEFPVFFPDATRGLIKSLDTSDIESTKTQGLLVNTYHLYKDLGIKFIKEKGGIKKFMNWKGFVISDSGGFQVGSLIKMNPTKGHVSNNGVLFKPEGEKQVMLTPEKSIEFQMELGSDMVVVLDDFTDPKATHEEAKISVERTINWARRSKHEFEKICSQKQLAVDHRPLIIGVVQGGYYQDLRKYCIENLLKIGFDGLGYGGWPINDNNTFDYESAKTIADNTPKNYLLYGLGVGKPTQIIKLFKMGYSIFDCVLPTRDARHGRACITNTKTLDLTKGKMKDDDNPISTACDCLTCTRYTRSYINHLFKLKDFTAGRLVTIHNLRFYSMLIEKLRA</sequence>
<reference evidence="3 4" key="1">
    <citation type="journal article" date="2015" name="Nature">
        <title>rRNA introns, odd ribosomes, and small enigmatic genomes across a large radiation of phyla.</title>
        <authorList>
            <person name="Brown C.T."/>
            <person name="Hug L.A."/>
            <person name="Thomas B.C."/>
            <person name="Sharon I."/>
            <person name="Castelle C.J."/>
            <person name="Singh A."/>
            <person name="Wilkins M.J."/>
            <person name="Williams K.H."/>
            <person name="Banfield J.F."/>
        </authorList>
    </citation>
    <scope>NUCLEOTIDE SEQUENCE [LARGE SCALE GENOMIC DNA]</scope>
</reference>
<feature type="domain" description="tRNA-guanine(15) transglycosylase-like" evidence="2">
    <location>
        <begin position="5"/>
        <end position="339"/>
    </location>
</feature>
<name>A0A0F9ZVH8_9BACT</name>
<dbReference type="InterPro" id="IPR050076">
    <property type="entry name" value="ArchSynthase1/Queuine_TRR"/>
</dbReference>
<dbReference type="NCBIfam" id="TIGR00449">
    <property type="entry name" value="tgt_general"/>
    <property type="match status" value="1"/>
</dbReference>
<evidence type="ECO:0000313" key="4">
    <source>
        <dbReference type="Proteomes" id="UP000033995"/>
    </source>
</evidence>
<proteinExistence type="predicted"/>
<dbReference type="PANTHER" id="PTHR46499:SF1">
    <property type="entry name" value="QUEUINE TRNA-RIBOSYLTRANSFERASE"/>
    <property type="match status" value="1"/>
</dbReference>
<dbReference type="AlphaFoldDB" id="A0A0F9ZVH8"/>
<protein>
    <submittedName>
        <fullName evidence="3">tRNA-guanine transglycosylase</fullName>
    </submittedName>
</protein>
<dbReference type="Pfam" id="PF01702">
    <property type="entry name" value="TGT"/>
    <property type="match status" value="1"/>
</dbReference>
<dbReference type="InterPro" id="IPR002616">
    <property type="entry name" value="tRNA_ribo_trans-like"/>
</dbReference>
<gene>
    <name evidence="3" type="ORF">UR38_C0001G0025</name>
</gene>
<comment type="caution">
    <text evidence="3">The sequence shown here is derived from an EMBL/GenBank/DDBJ whole genome shotgun (WGS) entry which is preliminary data.</text>
</comment>
<dbReference type="Gene3D" id="3.20.20.105">
    <property type="entry name" value="Queuine tRNA-ribosyltransferase-like"/>
    <property type="match status" value="1"/>
</dbReference>
<accession>A0A0F9ZVH8</accession>
<organism evidence="3 4">
    <name type="scientific">Candidatus Woesebacteria bacterium GW2011_GWA2_33_28</name>
    <dbReference type="NCBI Taxonomy" id="1618561"/>
    <lineage>
        <taxon>Bacteria</taxon>
        <taxon>Candidatus Woeseibacteriota</taxon>
    </lineage>
</organism>